<sequence>MKMKILLAFFIGITVSSYSQDVNYLWEYTLINKLNEDITVYGFELPVNKLHGGFAALDKTGKQTGVQINPDDFEYLIFKNSEGEVVRLKSLPFKKSIRSHMYSNAFMITYIENLSADMEQGKINFYVHEFSEIRAYSYGYSGIYNAIEIGGEVRQGNKRKYFKSFYFEDLYGLHKINNKSDFNKFPELLGKELYRKMRRSDMEYEDFLFNYFTNYNNSIDSTLVSENL</sequence>
<name>A0A090VZ83_9FLAO</name>
<evidence type="ECO:0000313" key="2">
    <source>
        <dbReference type="EMBL" id="GAL60582.1"/>
    </source>
</evidence>
<dbReference type="EMBL" id="BBNQ01000001">
    <property type="protein sequence ID" value="GAL60582.1"/>
    <property type="molecule type" value="Genomic_DNA"/>
</dbReference>
<feature type="signal peptide" evidence="1">
    <location>
        <begin position="1"/>
        <end position="19"/>
    </location>
</feature>
<evidence type="ECO:0000313" key="4">
    <source>
        <dbReference type="EMBL" id="TDY62382.1"/>
    </source>
</evidence>
<dbReference type="EMBL" id="SORL01000008">
    <property type="protein sequence ID" value="TDY62382.1"/>
    <property type="molecule type" value="Genomic_DNA"/>
</dbReference>
<comment type="caution">
    <text evidence="2">The sequence shown here is derived from an EMBL/GenBank/DDBJ whole genome shotgun (WGS) entry which is preliminary data.</text>
</comment>
<protein>
    <submittedName>
        <fullName evidence="2">Uncharacterized protein</fullName>
    </submittedName>
</protein>
<keyword evidence="1" id="KW-0732">Signal</keyword>
<keyword evidence="7" id="KW-1185">Reference proteome</keyword>
<evidence type="ECO:0000313" key="7">
    <source>
        <dbReference type="Proteomes" id="UP000294824"/>
    </source>
</evidence>
<dbReference type="Proteomes" id="UP000029644">
    <property type="component" value="Unassembled WGS sequence"/>
</dbReference>
<organism evidence="2 6">
    <name type="scientific">Algibacter lectus</name>
    <dbReference type="NCBI Taxonomy" id="221126"/>
    <lineage>
        <taxon>Bacteria</taxon>
        <taxon>Pseudomonadati</taxon>
        <taxon>Bacteroidota</taxon>
        <taxon>Flavobacteriia</taxon>
        <taxon>Flavobacteriales</taxon>
        <taxon>Flavobacteriaceae</taxon>
        <taxon>Algibacter</taxon>
    </lineage>
</organism>
<evidence type="ECO:0000313" key="5">
    <source>
        <dbReference type="Proteomes" id="UP000029643"/>
    </source>
</evidence>
<dbReference type="AlphaFoldDB" id="A0A090VZ83"/>
<dbReference type="EMBL" id="BBNU01000003">
    <property type="protein sequence ID" value="GAL78600.1"/>
    <property type="molecule type" value="Genomic_DNA"/>
</dbReference>
<feature type="chain" id="PRO_5010017784" evidence="1">
    <location>
        <begin position="20"/>
        <end position="228"/>
    </location>
</feature>
<reference evidence="5 6" key="1">
    <citation type="journal article" date="2014" name="Genome Announc.">
        <title>Draft Genome Sequences of Marine Flavobacterium Algibacter lectus Strains SS8 and NR4.</title>
        <authorList>
            <person name="Takatani N."/>
            <person name="Nakanishi M."/>
            <person name="Meirelles P."/>
            <person name="Mino S."/>
            <person name="Suda W."/>
            <person name="Oshima K."/>
            <person name="Hattori M."/>
            <person name="Ohkuma M."/>
            <person name="Hosokawa M."/>
            <person name="Miyashita K."/>
            <person name="Thompson F.L."/>
            <person name="Niwa A."/>
            <person name="Sawabe T."/>
            <person name="Sawabe T."/>
        </authorList>
    </citation>
    <scope>NUCLEOTIDE SEQUENCE [LARGE SCALE GENOMIC DNA]</scope>
    <source>
        <strain evidence="3">JCM 19274</strain>
        <strain evidence="2 6">JCM 19300</strain>
        <strain evidence="5">JCM19274</strain>
    </source>
</reference>
<proteinExistence type="predicted"/>
<gene>
    <name evidence="4" type="ORF">DFQ06_2219</name>
    <name evidence="3" type="ORF">JCM19274_1064</name>
    <name evidence="2" type="ORF">JCM19300_3520</name>
</gene>
<dbReference type="Proteomes" id="UP000294824">
    <property type="component" value="Unassembled WGS sequence"/>
</dbReference>
<dbReference type="Proteomes" id="UP000029643">
    <property type="component" value="Unassembled WGS sequence"/>
</dbReference>
<evidence type="ECO:0000313" key="3">
    <source>
        <dbReference type="EMBL" id="GAL78600.1"/>
    </source>
</evidence>
<accession>A0A090VZ83</accession>
<dbReference type="RefSeq" id="WP_042496244.1">
    <property type="nucleotide sequence ID" value="NZ_BBNQ01000001.1"/>
</dbReference>
<reference evidence="4 7" key="2">
    <citation type="submission" date="2019-03" db="EMBL/GenBank/DDBJ databases">
        <title>Genomic Encyclopedia of Type Strains, Phase III (KMG-III): the genomes of soil and plant-associated and newly described type strains.</title>
        <authorList>
            <person name="Whitman W."/>
        </authorList>
    </citation>
    <scope>NUCLEOTIDE SEQUENCE [LARGE SCALE GENOMIC DNA]</scope>
    <source>
        <strain evidence="4 7">CECT 8301</strain>
    </source>
</reference>
<dbReference type="STRING" id="221126.SAMN04489722_103118"/>
<evidence type="ECO:0000256" key="1">
    <source>
        <dbReference type="SAM" id="SignalP"/>
    </source>
</evidence>
<dbReference type="OrthoDB" id="1458479at2"/>
<evidence type="ECO:0000313" key="6">
    <source>
        <dbReference type="Proteomes" id="UP000029644"/>
    </source>
</evidence>
<accession>A0A4R8MDH8</accession>